<keyword evidence="3" id="KW-1185">Reference proteome</keyword>
<keyword evidence="1" id="KW-0472">Membrane</keyword>
<dbReference type="Pfam" id="PF11193">
    <property type="entry name" value="DUF2812"/>
    <property type="match status" value="1"/>
</dbReference>
<keyword evidence="1" id="KW-0812">Transmembrane</keyword>
<evidence type="ECO:0008006" key="4">
    <source>
        <dbReference type="Google" id="ProtNLM"/>
    </source>
</evidence>
<feature type="transmembrane region" description="Helical" evidence="1">
    <location>
        <begin position="112"/>
        <end position="130"/>
    </location>
</feature>
<reference evidence="2 3" key="1">
    <citation type="submission" date="2020-08" db="EMBL/GenBank/DDBJ databases">
        <title>Sequencing the genomes of 1000 actinobacteria strains.</title>
        <authorList>
            <person name="Klenk H.-P."/>
        </authorList>
    </citation>
    <scope>NUCLEOTIDE SEQUENCE [LARGE SCALE GENOMIC DNA]</scope>
    <source>
        <strain evidence="2 3">DSM 21948</strain>
    </source>
</reference>
<evidence type="ECO:0000313" key="3">
    <source>
        <dbReference type="Proteomes" id="UP000572670"/>
    </source>
</evidence>
<dbReference type="RefSeq" id="WP_049145701.1">
    <property type="nucleotide sequence ID" value="NZ_BAAAYW010000009.1"/>
</dbReference>
<evidence type="ECO:0000313" key="2">
    <source>
        <dbReference type="EMBL" id="MBA9059860.1"/>
    </source>
</evidence>
<feature type="transmembrane region" description="Helical" evidence="1">
    <location>
        <begin position="161"/>
        <end position="180"/>
    </location>
</feature>
<protein>
    <recommendedName>
        <fullName evidence="4">DUF2812 domain-containing protein</fullName>
    </recommendedName>
</protein>
<dbReference type="GeneID" id="93363914"/>
<keyword evidence="1" id="KW-1133">Transmembrane helix</keyword>
<dbReference type="InterPro" id="IPR021359">
    <property type="entry name" value="DUF2812"/>
</dbReference>
<name>A0ABR6D262_9MICC</name>
<organism evidence="2 3">
    <name type="scientific">Micrococcus yunnanensis</name>
    <dbReference type="NCBI Taxonomy" id="566027"/>
    <lineage>
        <taxon>Bacteria</taxon>
        <taxon>Bacillati</taxon>
        <taxon>Actinomycetota</taxon>
        <taxon>Actinomycetes</taxon>
        <taxon>Micrococcales</taxon>
        <taxon>Micrococcaceae</taxon>
        <taxon>Micrococcus</taxon>
    </lineage>
</organism>
<gene>
    <name evidence="2" type="ORF">HDA34_001567</name>
</gene>
<dbReference type="Proteomes" id="UP000572670">
    <property type="component" value="Unassembled WGS sequence"/>
</dbReference>
<proteinExistence type="predicted"/>
<dbReference type="EMBL" id="JACJIK010000001">
    <property type="protein sequence ID" value="MBA9059860.1"/>
    <property type="molecule type" value="Genomic_DNA"/>
</dbReference>
<sequence>MSTTRMSSGPAFTPEKDLARFEDTARRGQRLTGFSLAAHGWRFEDAEPEDVVFDMSYETDPDDHHFDLFRAAGWTPALTYGHIRLFKAAPGTTPVHTGTESRLEEALGNRALFLRYTAVTIAAVLLVVLAMAAADWPLAAVLATVAGLYVLSFTDLEWRGLIGWGLLLLGLAFHIVRFGLKPPSDPDRRR</sequence>
<evidence type="ECO:0000256" key="1">
    <source>
        <dbReference type="SAM" id="Phobius"/>
    </source>
</evidence>
<accession>A0ABR6D262</accession>
<comment type="caution">
    <text evidence="2">The sequence shown here is derived from an EMBL/GenBank/DDBJ whole genome shotgun (WGS) entry which is preliminary data.</text>
</comment>